<reference evidence="10 11" key="1">
    <citation type="journal article" date="2018" name="Syst. Appl. Microbiol.">
        <title>Ereboglobus luteus gen. nov. sp. nov. from cockroach guts, and new insights into the oxygen relationship of the genera Opitutus and Didymococcus (Verrucomicrobia: Opitutaceae).</title>
        <authorList>
            <person name="Tegtmeier D."/>
            <person name="Belitz A."/>
            <person name="Radek R."/>
            <person name="Heimerl T."/>
            <person name="Brune A."/>
        </authorList>
    </citation>
    <scope>NUCLEOTIDE SEQUENCE [LARGE SCALE GENOMIC DNA]</scope>
    <source>
        <strain evidence="10 11">Ho45</strain>
    </source>
</reference>
<evidence type="ECO:0000259" key="9">
    <source>
        <dbReference type="Pfam" id="PF12704"/>
    </source>
</evidence>
<dbReference type="EMBL" id="CP023004">
    <property type="protein sequence ID" value="AWI10509.1"/>
    <property type="molecule type" value="Genomic_DNA"/>
</dbReference>
<keyword evidence="4 7" id="KW-0812">Transmembrane</keyword>
<dbReference type="OrthoDB" id="9770036at2"/>
<proteinExistence type="inferred from homology"/>
<protein>
    <submittedName>
        <fullName evidence="10">ABC transporter permease</fullName>
    </submittedName>
</protein>
<gene>
    <name evidence="10" type="ORF">CKA38_04395</name>
</gene>
<name>A0A2U8E6E6_9BACT</name>
<evidence type="ECO:0000313" key="10">
    <source>
        <dbReference type="EMBL" id="AWI10509.1"/>
    </source>
</evidence>
<accession>A0A2U8E6E6</accession>
<feature type="domain" description="ABC3 transporter permease C-terminal" evidence="8">
    <location>
        <begin position="267"/>
        <end position="390"/>
    </location>
</feature>
<comment type="subcellular location">
    <subcellularLocation>
        <location evidence="1">Cell membrane</location>
        <topology evidence="1">Multi-pass membrane protein</topology>
    </subcellularLocation>
</comment>
<dbReference type="Pfam" id="PF02687">
    <property type="entry name" value="FtsX"/>
    <property type="match status" value="1"/>
</dbReference>
<dbReference type="GO" id="GO:0044874">
    <property type="term" value="P:lipoprotein localization to outer membrane"/>
    <property type="evidence" value="ECO:0007669"/>
    <property type="project" value="TreeGrafter"/>
</dbReference>
<feature type="transmembrane region" description="Helical" evidence="7">
    <location>
        <begin position="308"/>
        <end position="336"/>
    </location>
</feature>
<dbReference type="InterPro" id="IPR025857">
    <property type="entry name" value="MacB_PCD"/>
</dbReference>
<dbReference type="PANTHER" id="PTHR30489">
    <property type="entry name" value="LIPOPROTEIN-RELEASING SYSTEM TRANSMEMBRANE PROTEIN LOLE"/>
    <property type="match status" value="1"/>
</dbReference>
<dbReference type="KEGG" id="elut:CKA38_04395"/>
<comment type="similarity">
    <text evidence="2">Belongs to the ABC-4 integral membrane protein family. LolC/E subfamily.</text>
</comment>
<feature type="transmembrane region" description="Helical" evidence="7">
    <location>
        <begin position="356"/>
        <end position="380"/>
    </location>
</feature>
<feature type="transmembrane region" description="Helical" evidence="7">
    <location>
        <begin position="260"/>
        <end position="287"/>
    </location>
</feature>
<dbReference type="AlphaFoldDB" id="A0A2U8E6E6"/>
<evidence type="ECO:0000256" key="1">
    <source>
        <dbReference type="ARBA" id="ARBA00004651"/>
    </source>
</evidence>
<keyword evidence="6 7" id="KW-0472">Membrane</keyword>
<evidence type="ECO:0000256" key="2">
    <source>
        <dbReference type="ARBA" id="ARBA00005236"/>
    </source>
</evidence>
<keyword evidence="3" id="KW-1003">Cell membrane</keyword>
<dbReference type="Pfam" id="PF12704">
    <property type="entry name" value="MacB_PCD"/>
    <property type="match status" value="1"/>
</dbReference>
<organism evidence="10 11">
    <name type="scientific">Ereboglobus luteus</name>
    <dbReference type="NCBI Taxonomy" id="1796921"/>
    <lineage>
        <taxon>Bacteria</taxon>
        <taxon>Pseudomonadati</taxon>
        <taxon>Verrucomicrobiota</taxon>
        <taxon>Opitutia</taxon>
        <taxon>Opitutales</taxon>
        <taxon>Opitutaceae</taxon>
        <taxon>Ereboglobus</taxon>
    </lineage>
</organism>
<keyword evidence="5 7" id="KW-1133">Transmembrane helix</keyword>
<dbReference type="InterPro" id="IPR051447">
    <property type="entry name" value="Lipoprotein-release_system"/>
</dbReference>
<evidence type="ECO:0000256" key="6">
    <source>
        <dbReference type="ARBA" id="ARBA00023136"/>
    </source>
</evidence>
<sequence>MLMSLVGIAMGVAFIILTQAITSGFQEFFVRTIIGTDGPMRVEDKMFQNMTPAVGAVDAQGRPVGSVTVESNRKYQEGVAEPRLLGEAIKRFPDVTNVSAVLRGNIGIQSATREDAGQVFGIELDDHLAVSDLAHQITIGGIDDFRRAPSGVLVGSVLASRLGLRPGDSVLISYAGHSTRYKVSAIYETGIRDIDKVRVFMHMQEARILLNRPYGATYLQVGLRDINKAPEMAEQVSLMTDHVAKSWQEREQIWLAVFQFFRVMAAIIVFTIIVVSGLGMFNTLFMIVMEKTKEIAILRSMGFTRGDIAFVFMMQGMMVLVLGVTIGCALGALATWGVSSMPMPNTGLFAADHIVVAWRALHYLGAASASAIVVLIASLLPARRAAELEPAAIIRGASQ</sequence>
<keyword evidence="11" id="KW-1185">Reference proteome</keyword>
<dbReference type="GO" id="GO:0098797">
    <property type="term" value="C:plasma membrane protein complex"/>
    <property type="evidence" value="ECO:0007669"/>
    <property type="project" value="TreeGrafter"/>
</dbReference>
<evidence type="ECO:0000256" key="7">
    <source>
        <dbReference type="SAM" id="Phobius"/>
    </source>
</evidence>
<feature type="domain" description="MacB-like periplasmic core" evidence="9">
    <location>
        <begin position="2"/>
        <end position="236"/>
    </location>
</feature>
<dbReference type="Proteomes" id="UP000244896">
    <property type="component" value="Chromosome"/>
</dbReference>
<evidence type="ECO:0000256" key="5">
    <source>
        <dbReference type="ARBA" id="ARBA00022989"/>
    </source>
</evidence>
<evidence type="ECO:0000256" key="4">
    <source>
        <dbReference type="ARBA" id="ARBA00022692"/>
    </source>
</evidence>
<dbReference type="PANTHER" id="PTHR30489:SF0">
    <property type="entry name" value="LIPOPROTEIN-RELEASING SYSTEM TRANSMEMBRANE PROTEIN LOLE"/>
    <property type="match status" value="1"/>
</dbReference>
<evidence type="ECO:0000256" key="3">
    <source>
        <dbReference type="ARBA" id="ARBA00022475"/>
    </source>
</evidence>
<dbReference type="InterPro" id="IPR003838">
    <property type="entry name" value="ABC3_permease_C"/>
</dbReference>
<evidence type="ECO:0000259" key="8">
    <source>
        <dbReference type="Pfam" id="PF02687"/>
    </source>
</evidence>
<evidence type="ECO:0000313" key="11">
    <source>
        <dbReference type="Proteomes" id="UP000244896"/>
    </source>
</evidence>